<evidence type="ECO:0000256" key="8">
    <source>
        <dbReference type="ARBA" id="ARBA00023065"/>
    </source>
</evidence>
<dbReference type="PANTHER" id="PTHR31503">
    <property type="entry name" value="VACUOLAR CALCIUM ION TRANSPORTER"/>
    <property type="match status" value="1"/>
</dbReference>
<keyword evidence="9 10" id="KW-0472">Membrane</keyword>
<dbReference type="Pfam" id="PF01699">
    <property type="entry name" value="Na_Ca_ex"/>
    <property type="match status" value="2"/>
</dbReference>
<feature type="transmembrane region" description="Helical" evidence="10">
    <location>
        <begin position="418"/>
        <end position="437"/>
    </location>
</feature>
<dbReference type="STRING" id="5627.A0A1C7LLU2"/>
<feature type="transmembrane region" description="Helical" evidence="10">
    <location>
        <begin position="72"/>
        <end position="91"/>
    </location>
</feature>
<evidence type="ECO:0000256" key="10">
    <source>
        <dbReference type="RuleBase" id="RU365028"/>
    </source>
</evidence>
<dbReference type="Gene3D" id="1.20.1420.30">
    <property type="entry name" value="NCX, central ion-binding region"/>
    <property type="match status" value="1"/>
</dbReference>
<keyword evidence="3 10" id="KW-0813">Transport</keyword>
<evidence type="ECO:0000313" key="13">
    <source>
        <dbReference type="Proteomes" id="UP000092993"/>
    </source>
</evidence>
<keyword evidence="10" id="KW-0050">Antiport</keyword>
<dbReference type="InterPro" id="IPR004798">
    <property type="entry name" value="CAX-like"/>
</dbReference>
<dbReference type="GO" id="GO:0000329">
    <property type="term" value="C:fungal-type vacuole membrane"/>
    <property type="evidence" value="ECO:0007669"/>
    <property type="project" value="TreeGrafter"/>
</dbReference>
<keyword evidence="7 10" id="KW-1133">Transmembrane helix</keyword>
<evidence type="ECO:0000256" key="7">
    <source>
        <dbReference type="ARBA" id="ARBA00022989"/>
    </source>
</evidence>
<feature type="transmembrane region" description="Helical" evidence="10">
    <location>
        <begin position="237"/>
        <end position="256"/>
    </location>
</feature>
<feature type="transmembrane region" description="Helical" evidence="10">
    <location>
        <begin position="132"/>
        <end position="158"/>
    </location>
</feature>
<feature type="transmembrane region" description="Helical" evidence="10">
    <location>
        <begin position="290"/>
        <end position="313"/>
    </location>
</feature>
<evidence type="ECO:0000256" key="3">
    <source>
        <dbReference type="ARBA" id="ARBA00022448"/>
    </source>
</evidence>
<evidence type="ECO:0000256" key="4">
    <source>
        <dbReference type="ARBA" id="ARBA00022568"/>
    </source>
</evidence>
<dbReference type="NCBIfam" id="TIGR00378">
    <property type="entry name" value="cax"/>
    <property type="match status" value="1"/>
</dbReference>
<dbReference type="OrthoDB" id="1699231at2759"/>
<comment type="function">
    <text evidence="10">Has a role in promoting intracellular calcium ion sequestration via the exchange of calcium ions for hydrogen ions across the vacuolar membrane. Involved also in manganese ion homeostasis via its uptake into the vacuole.</text>
</comment>
<gene>
    <name evidence="12" type="primary">vcx1_1</name>
    <name evidence="12" type="ORF">A0H81_14337</name>
</gene>
<dbReference type="PANTHER" id="PTHR31503:SF22">
    <property type="entry name" value="VACUOLAR CALCIUM ION TRANSPORTER"/>
    <property type="match status" value="1"/>
</dbReference>
<dbReference type="EMBL" id="LUGG01000041">
    <property type="protein sequence ID" value="OBZ65765.1"/>
    <property type="molecule type" value="Genomic_DNA"/>
</dbReference>
<dbReference type="InterPro" id="IPR004837">
    <property type="entry name" value="NaCa_Exmemb"/>
</dbReference>
<organism evidence="12 13">
    <name type="scientific">Grifola frondosa</name>
    <name type="common">Maitake</name>
    <name type="synonym">Polyporus frondosus</name>
    <dbReference type="NCBI Taxonomy" id="5627"/>
    <lineage>
        <taxon>Eukaryota</taxon>
        <taxon>Fungi</taxon>
        <taxon>Dikarya</taxon>
        <taxon>Basidiomycota</taxon>
        <taxon>Agaricomycotina</taxon>
        <taxon>Agaricomycetes</taxon>
        <taxon>Polyporales</taxon>
        <taxon>Grifolaceae</taxon>
        <taxon>Grifola</taxon>
    </lineage>
</organism>
<dbReference type="InterPro" id="IPR044880">
    <property type="entry name" value="NCX_ion-bd_dom_sf"/>
</dbReference>
<dbReference type="Proteomes" id="UP000092993">
    <property type="component" value="Unassembled WGS sequence"/>
</dbReference>
<dbReference type="OMA" id="AVMITCN"/>
<evidence type="ECO:0000256" key="6">
    <source>
        <dbReference type="ARBA" id="ARBA00022837"/>
    </source>
</evidence>
<keyword evidence="6 10" id="KW-0106">Calcium</keyword>
<keyword evidence="10" id="KW-0926">Vacuole</keyword>
<feature type="transmembrane region" description="Helical" evidence="10">
    <location>
        <begin position="103"/>
        <end position="126"/>
    </location>
</feature>
<evidence type="ECO:0000256" key="5">
    <source>
        <dbReference type="ARBA" id="ARBA00022692"/>
    </source>
</evidence>
<dbReference type="GO" id="GO:0015369">
    <property type="term" value="F:calcium:proton antiporter activity"/>
    <property type="evidence" value="ECO:0007669"/>
    <property type="project" value="UniProtKB-UniRule"/>
</dbReference>
<protein>
    <recommendedName>
        <fullName evidence="10">Vacuolar calcium ion transporter</fullName>
    </recommendedName>
</protein>
<feature type="transmembrane region" description="Helical" evidence="10">
    <location>
        <begin position="44"/>
        <end position="66"/>
    </location>
</feature>
<evidence type="ECO:0000259" key="11">
    <source>
        <dbReference type="Pfam" id="PF01699"/>
    </source>
</evidence>
<feature type="transmembrane region" description="Helical" evidence="10">
    <location>
        <begin position="328"/>
        <end position="351"/>
    </location>
</feature>
<comment type="caution">
    <text evidence="10">Lacks conserved residue(s) required for the propagation of feature annotation.</text>
</comment>
<feature type="transmembrane region" description="Helical" evidence="10">
    <location>
        <begin position="358"/>
        <end position="382"/>
    </location>
</feature>
<name>A0A1C7LLU2_GRIFR</name>
<comment type="caution">
    <text evidence="12">The sequence shown here is derived from an EMBL/GenBank/DDBJ whole genome shotgun (WGS) entry which is preliminary data.</text>
</comment>
<evidence type="ECO:0000256" key="1">
    <source>
        <dbReference type="ARBA" id="ARBA00004127"/>
    </source>
</evidence>
<comment type="similarity">
    <text evidence="2 10">Belongs to the Ca(2+):cation antiporter (CaCA) (TC 2.A.19) family.</text>
</comment>
<keyword evidence="4 10" id="KW-0109">Calcium transport</keyword>
<dbReference type="GO" id="GO:0012505">
    <property type="term" value="C:endomembrane system"/>
    <property type="evidence" value="ECO:0007669"/>
    <property type="project" value="UniProtKB-SubCell"/>
</dbReference>
<feature type="domain" description="Sodium/calcium exchanger membrane region" evidence="11">
    <location>
        <begin position="74"/>
        <end position="258"/>
    </location>
</feature>
<evidence type="ECO:0000313" key="12">
    <source>
        <dbReference type="EMBL" id="OBZ65765.1"/>
    </source>
</evidence>
<feature type="transmembrane region" description="Helical" evidence="10">
    <location>
        <begin position="388"/>
        <end position="411"/>
    </location>
</feature>
<sequence length="438" mass="47512">MSITTDRTPLLENGDSRRPKSFARRVRDIFKAEGEPSFLRSYKFFFFGSWLNILLLFVPLSGLAHYLNWDAALRFSFSFIAIMPLAALLGTATEQLSLKLGQVLSGLLNASFGNAVEIIVGIAALLQGLALLYLSLCTSLLGSILSNLLLVLGCSFLAGGIKYPESNFQVTAAQASSSLMTLACITLVIPAAYHSSKSHSGGLDNSTSIDLAMKALGQNADIGLDGLDIDSVNGLRVISRGTAILLLLVYVAYLVFQLKTHAFLYVREPIILPNGELAEEEEEEEAHMSVVAAGSSLLLVTVITSFCADWLVASIEETAERYHIPKPFIGLILLPIVANAAEHVTSVWMALKNKMELTIGICVGSSIQIAAFVVPLLVIVGWATHHDLTLFFADFETIVLFVSVLLVNFLIQDGKSNYMEGLMLVTLYLVIALAFWVS</sequence>
<dbReference type="GO" id="GO:0006874">
    <property type="term" value="P:intracellular calcium ion homeostasis"/>
    <property type="evidence" value="ECO:0007669"/>
    <property type="project" value="TreeGrafter"/>
</dbReference>
<dbReference type="InterPro" id="IPR004713">
    <property type="entry name" value="CaH_exchang"/>
</dbReference>
<comment type="subcellular location">
    <subcellularLocation>
        <location evidence="1">Endomembrane system</location>
        <topology evidence="1">Multi-pass membrane protein</topology>
    </subcellularLocation>
    <subcellularLocation>
        <location evidence="10">Vacuole membrane</location>
    </subcellularLocation>
</comment>
<keyword evidence="8 10" id="KW-0406">Ion transport</keyword>
<evidence type="ECO:0000256" key="9">
    <source>
        <dbReference type="ARBA" id="ARBA00023136"/>
    </source>
</evidence>
<keyword evidence="5 10" id="KW-0812">Transmembrane</keyword>
<keyword evidence="13" id="KW-1185">Reference proteome</keyword>
<accession>A0A1C7LLU2</accession>
<evidence type="ECO:0000256" key="2">
    <source>
        <dbReference type="ARBA" id="ARBA00008170"/>
    </source>
</evidence>
<dbReference type="AlphaFoldDB" id="A0A1C7LLU2"/>
<feature type="domain" description="Sodium/calcium exchanger membrane region" evidence="11">
    <location>
        <begin position="297"/>
        <end position="436"/>
    </location>
</feature>
<reference evidence="12 13" key="1">
    <citation type="submission" date="2016-03" db="EMBL/GenBank/DDBJ databases">
        <title>Whole genome sequencing of Grifola frondosa 9006-11.</title>
        <authorList>
            <person name="Min B."/>
            <person name="Park H."/>
            <person name="Kim J.-G."/>
            <person name="Cho H."/>
            <person name="Oh Y.-L."/>
            <person name="Kong W.-S."/>
            <person name="Choi I.-G."/>
        </authorList>
    </citation>
    <scope>NUCLEOTIDE SEQUENCE [LARGE SCALE GENOMIC DNA]</scope>
    <source>
        <strain evidence="12 13">9006-11</strain>
    </source>
</reference>
<proteinExistence type="inferred from homology"/>